<evidence type="ECO:0000256" key="1">
    <source>
        <dbReference type="SAM" id="MobiDB-lite"/>
    </source>
</evidence>
<dbReference type="AlphaFoldDB" id="A0A0D2PR03"/>
<feature type="region of interest" description="Disordered" evidence="1">
    <location>
        <begin position="1"/>
        <end position="24"/>
    </location>
</feature>
<gene>
    <name evidence="2" type="ORF">HYPSUDRAFT_202304</name>
</gene>
<dbReference type="Proteomes" id="UP000054270">
    <property type="component" value="Unassembled WGS sequence"/>
</dbReference>
<evidence type="ECO:0000313" key="2">
    <source>
        <dbReference type="EMBL" id="KJA22285.1"/>
    </source>
</evidence>
<keyword evidence="3" id="KW-1185">Reference proteome</keyword>
<feature type="region of interest" description="Disordered" evidence="1">
    <location>
        <begin position="368"/>
        <end position="393"/>
    </location>
</feature>
<evidence type="ECO:0000313" key="3">
    <source>
        <dbReference type="Proteomes" id="UP000054270"/>
    </source>
</evidence>
<accession>A0A0D2PR03</accession>
<organism evidence="2 3">
    <name type="scientific">Hypholoma sublateritium (strain FD-334 SS-4)</name>
    <dbReference type="NCBI Taxonomy" id="945553"/>
    <lineage>
        <taxon>Eukaryota</taxon>
        <taxon>Fungi</taxon>
        <taxon>Dikarya</taxon>
        <taxon>Basidiomycota</taxon>
        <taxon>Agaricomycotina</taxon>
        <taxon>Agaricomycetes</taxon>
        <taxon>Agaricomycetidae</taxon>
        <taxon>Agaricales</taxon>
        <taxon>Agaricineae</taxon>
        <taxon>Strophariaceae</taxon>
        <taxon>Hypholoma</taxon>
    </lineage>
</organism>
<sequence>MSPAGPSLPSHTPSARARTPSMRLTTSTLRVSLPSPSTLRSLCNHAMTYIDQRPLPARTPSHLLRPCAELSRASRVCALCTERSPTRTSRDTAYSWATAPPAVLPDAVPTGSDGKRKRLVRVRVYLVFPCVSQLMMSHLDGRWANIDAARLSPRFVESCGSPIYEVGAAPCTGATHLNPISPRASRSARYVARRLRRLIPSHRFQAQARVSNVETLGAIRKRCRRAGPFWISVHASPCLVITFLPPALPVPPPGSWLVRLRSLRAPSARALTQAAMHHILMGDRAGRSASGRSTYRFFCGKIGLALGPLSTRPALHGKLRYVPLAESPVDRISPPYAGRRYVRSGRAMHRGGAPPPNINSATLGALHASRRRPDMQSRRALHAGGAPQPDVQAEPLPARCTKRATRYAVARHPTSVTRRSIEPAARCEDACVQRCPYTPCLPAGESHFPRSYMRPAACQLEEGLQRDFGPPRVMCQTNGAPSRVTCCIFFSGYVRDGAPSRRSRAGADTRVILCARALLRSAPYMQSAPHAGLVSTARCNIFSISPLDMIPILRTRICAPPHAALKEGLGPDLGPPRRCASGRRSSSNPSVLLQWTCAGCSPSRRRSRAGADICMVRCVRAV</sequence>
<dbReference type="EMBL" id="KN817551">
    <property type="protein sequence ID" value="KJA22285.1"/>
    <property type="molecule type" value="Genomic_DNA"/>
</dbReference>
<name>A0A0D2PR03_HYPSF</name>
<reference evidence="3" key="1">
    <citation type="submission" date="2014-04" db="EMBL/GenBank/DDBJ databases">
        <title>Evolutionary Origins and Diversification of the Mycorrhizal Mutualists.</title>
        <authorList>
            <consortium name="DOE Joint Genome Institute"/>
            <consortium name="Mycorrhizal Genomics Consortium"/>
            <person name="Kohler A."/>
            <person name="Kuo A."/>
            <person name="Nagy L.G."/>
            <person name="Floudas D."/>
            <person name="Copeland A."/>
            <person name="Barry K.W."/>
            <person name="Cichocki N."/>
            <person name="Veneault-Fourrey C."/>
            <person name="LaButti K."/>
            <person name="Lindquist E.A."/>
            <person name="Lipzen A."/>
            <person name="Lundell T."/>
            <person name="Morin E."/>
            <person name="Murat C."/>
            <person name="Riley R."/>
            <person name="Ohm R."/>
            <person name="Sun H."/>
            <person name="Tunlid A."/>
            <person name="Henrissat B."/>
            <person name="Grigoriev I.V."/>
            <person name="Hibbett D.S."/>
            <person name="Martin F."/>
        </authorList>
    </citation>
    <scope>NUCLEOTIDE SEQUENCE [LARGE SCALE GENOMIC DNA]</scope>
    <source>
        <strain evidence="3">FD-334 SS-4</strain>
    </source>
</reference>
<protein>
    <submittedName>
        <fullName evidence="2">Uncharacterized protein</fullName>
    </submittedName>
</protein>
<proteinExistence type="predicted"/>